<dbReference type="Proteomes" id="UP001231189">
    <property type="component" value="Unassembled WGS sequence"/>
</dbReference>
<dbReference type="EMBL" id="JAUUTY010000002">
    <property type="protein sequence ID" value="KAK1685465.1"/>
    <property type="molecule type" value="Genomic_DNA"/>
</dbReference>
<reference evidence="5" key="1">
    <citation type="submission" date="2023-07" db="EMBL/GenBank/DDBJ databases">
        <title>A chromosome-level genome assembly of Lolium multiflorum.</title>
        <authorList>
            <person name="Chen Y."/>
            <person name="Copetti D."/>
            <person name="Kolliker R."/>
            <person name="Studer B."/>
        </authorList>
    </citation>
    <scope>NUCLEOTIDE SEQUENCE</scope>
    <source>
        <strain evidence="5">02402/16</strain>
        <tissue evidence="5">Leaf</tissue>
    </source>
</reference>
<accession>A0AAD8TMQ4</accession>
<evidence type="ECO:0000259" key="4">
    <source>
        <dbReference type="PROSITE" id="PS51525"/>
    </source>
</evidence>
<feature type="domain" description="NET" evidence="4">
    <location>
        <begin position="123"/>
        <end position="205"/>
    </location>
</feature>
<organism evidence="5 6">
    <name type="scientific">Lolium multiflorum</name>
    <name type="common">Italian ryegrass</name>
    <name type="synonym">Lolium perenne subsp. multiflorum</name>
    <dbReference type="NCBI Taxonomy" id="4521"/>
    <lineage>
        <taxon>Eukaryota</taxon>
        <taxon>Viridiplantae</taxon>
        <taxon>Streptophyta</taxon>
        <taxon>Embryophyta</taxon>
        <taxon>Tracheophyta</taxon>
        <taxon>Spermatophyta</taxon>
        <taxon>Magnoliopsida</taxon>
        <taxon>Liliopsida</taxon>
        <taxon>Poales</taxon>
        <taxon>Poaceae</taxon>
        <taxon>BOP clade</taxon>
        <taxon>Pooideae</taxon>
        <taxon>Poodae</taxon>
        <taxon>Poeae</taxon>
        <taxon>Poeae Chloroplast Group 2 (Poeae type)</taxon>
        <taxon>Loliodinae</taxon>
        <taxon>Loliinae</taxon>
        <taxon>Lolium</taxon>
    </lineage>
</organism>
<proteinExistence type="predicted"/>
<name>A0AAD8TMQ4_LOLMU</name>
<evidence type="ECO:0000313" key="5">
    <source>
        <dbReference type="EMBL" id="KAK1685465.1"/>
    </source>
</evidence>
<feature type="region of interest" description="Disordered" evidence="3">
    <location>
        <begin position="111"/>
        <end position="136"/>
    </location>
</feature>
<comment type="caution">
    <text evidence="5">The sequence shown here is derived from an EMBL/GenBank/DDBJ whole genome shotgun (WGS) entry which is preliminary data.</text>
</comment>
<evidence type="ECO:0000256" key="1">
    <source>
        <dbReference type="ARBA" id="ARBA00023015"/>
    </source>
</evidence>
<sequence>MSDIPTDQATPHFLSPLPQAGFTAVQHQLQHAKPSPSPATAPAPAILAGRHRPLHHWGQNCATFAPVPPPSLPAPSPHTRLAVAAEECERLAPPIPVPVPAELPLPVVPARTGEAEGGEGAETKGPGAEQEGMSSEEKNMLKVGLERLPEEKMHNVMQIVQKMSASNLELLGDATELDIDEMDIETLWELDRFVTNFNKALNKSRRAAMMNGDSPEINDAAGSEAVNGPVPTLVHNADVVLMAIRNNTHCHCLQLVHMQILILCSVLLFTGG</sequence>
<keyword evidence="1" id="KW-0805">Transcription regulation</keyword>
<dbReference type="InterPro" id="IPR038336">
    <property type="entry name" value="NET_sf"/>
</dbReference>
<dbReference type="InterPro" id="IPR027353">
    <property type="entry name" value="NET_dom"/>
</dbReference>
<protein>
    <recommendedName>
        <fullName evidence="4">NET domain-containing protein</fullName>
    </recommendedName>
</protein>
<evidence type="ECO:0000256" key="2">
    <source>
        <dbReference type="ARBA" id="ARBA00023163"/>
    </source>
</evidence>
<dbReference type="AlphaFoldDB" id="A0AAD8TMQ4"/>
<evidence type="ECO:0000256" key="3">
    <source>
        <dbReference type="SAM" id="MobiDB-lite"/>
    </source>
</evidence>
<dbReference type="PANTHER" id="PTHR45926">
    <property type="entry name" value="OSJNBA0053K19.4 PROTEIN"/>
    <property type="match status" value="1"/>
</dbReference>
<gene>
    <name evidence="5" type="ORF">QYE76_046313</name>
</gene>
<keyword evidence="2" id="KW-0804">Transcription</keyword>
<dbReference type="Pfam" id="PF17035">
    <property type="entry name" value="BET"/>
    <property type="match status" value="1"/>
</dbReference>
<keyword evidence="6" id="KW-1185">Reference proteome</keyword>
<dbReference type="Gene3D" id="1.20.1270.220">
    <property type="match status" value="1"/>
</dbReference>
<dbReference type="PROSITE" id="PS51525">
    <property type="entry name" value="NET"/>
    <property type="match status" value="1"/>
</dbReference>
<evidence type="ECO:0000313" key="6">
    <source>
        <dbReference type="Proteomes" id="UP001231189"/>
    </source>
</evidence>